<keyword evidence="2" id="KW-1185">Reference proteome</keyword>
<evidence type="ECO:0000313" key="2">
    <source>
        <dbReference type="Proteomes" id="UP001482620"/>
    </source>
</evidence>
<feature type="non-terminal residue" evidence="1">
    <location>
        <position position="81"/>
    </location>
</feature>
<reference evidence="1 2" key="1">
    <citation type="submission" date="2021-06" db="EMBL/GenBank/DDBJ databases">
        <authorList>
            <person name="Palmer J.M."/>
        </authorList>
    </citation>
    <scope>NUCLEOTIDE SEQUENCE [LARGE SCALE GENOMIC DNA]</scope>
    <source>
        <strain evidence="2">if_2019</strain>
        <tissue evidence="1">Muscle</tissue>
    </source>
</reference>
<protein>
    <submittedName>
        <fullName evidence="1">Uncharacterized protein</fullName>
    </submittedName>
</protein>
<gene>
    <name evidence="1" type="ORF">ILYODFUR_006396</name>
</gene>
<organism evidence="1 2">
    <name type="scientific">Ilyodon furcidens</name>
    <name type="common">goldbreast splitfin</name>
    <dbReference type="NCBI Taxonomy" id="33524"/>
    <lineage>
        <taxon>Eukaryota</taxon>
        <taxon>Metazoa</taxon>
        <taxon>Chordata</taxon>
        <taxon>Craniata</taxon>
        <taxon>Vertebrata</taxon>
        <taxon>Euteleostomi</taxon>
        <taxon>Actinopterygii</taxon>
        <taxon>Neopterygii</taxon>
        <taxon>Teleostei</taxon>
        <taxon>Neoteleostei</taxon>
        <taxon>Acanthomorphata</taxon>
        <taxon>Ovalentaria</taxon>
        <taxon>Atherinomorphae</taxon>
        <taxon>Cyprinodontiformes</taxon>
        <taxon>Goodeidae</taxon>
        <taxon>Ilyodon</taxon>
    </lineage>
</organism>
<dbReference type="EMBL" id="JAHRIQ010104660">
    <property type="protein sequence ID" value="MEQ2254715.1"/>
    <property type="molecule type" value="Genomic_DNA"/>
</dbReference>
<sequence>MWEIGMLEYETSNIHRLFARSLHFSHRLLELVTCEEGSRSEATKELTSFKNQSKYGPNVSGAERFLKFLNPGRGNQLVLSN</sequence>
<comment type="caution">
    <text evidence="1">The sequence shown here is derived from an EMBL/GenBank/DDBJ whole genome shotgun (WGS) entry which is preliminary data.</text>
</comment>
<proteinExistence type="predicted"/>
<dbReference type="Proteomes" id="UP001482620">
    <property type="component" value="Unassembled WGS sequence"/>
</dbReference>
<name>A0ABV0VBM4_9TELE</name>
<evidence type="ECO:0000313" key="1">
    <source>
        <dbReference type="EMBL" id="MEQ2254715.1"/>
    </source>
</evidence>
<accession>A0ABV0VBM4</accession>